<dbReference type="EMBL" id="JAABOA010000846">
    <property type="protein sequence ID" value="KAF9583000.1"/>
    <property type="molecule type" value="Genomic_DNA"/>
</dbReference>
<evidence type="ECO:0000313" key="2">
    <source>
        <dbReference type="Proteomes" id="UP000780801"/>
    </source>
</evidence>
<dbReference type="Proteomes" id="UP000780801">
    <property type="component" value="Unassembled WGS sequence"/>
</dbReference>
<protein>
    <submittedName>
        <fullName evidence="1">Uncharacterized protein</fullName>
    </submittedName>
</protein>
<dbReference type="AlphaFoldDB" id="A0A9P6KFQ1"/>
<reference evidence="1" key="1">
    <citation type="journal article" date="2020" name="Fungal Divers.">
        <title>Resolving the Mortierellaceae phylogeny through synthesis of multi-gene phylogenetics and phylogenomics.</title>
        <authorList>
            <person name="Vandepol N."/>
            <person name="Liber J."/>
            <person name="Desiro A."/>
            <person name="Na H."/>
            <person name="Kennedy M."/>
            <person name="Barry K."/>
            <person name="Grigoriev I.V."/>
            <person name="Miller A.N."/>
            <person name="O'Donnell K."/>
            <person name="Stajich J.E."/>
            <person name="Bonito G."/>
        </authorList>
    </citation>
    <scope>NUCLEOTIDE SEQUENCE</scope>
    <source>
        <strain evidence="1">KOD1015</strain>
    </source>
</reference>
<evidence type="ECO:0000313" key="1">
    <source>
        <dbReference type="EMBL" id="KAF9583000.1"/>
    </source>
</evidence>
<proteinExistence type="predicted"/>
<sequence length="191" mass="21131">MSSQSSHDRLVLQYLALAIKGYDLEGYRDTSLRKTHERLNSTGAKAYRCARATVFGAVPMGGTIHTCHTARSHAKRCMEAYRLDAFNCPEIEDDGFDYDFAAEVINGAFTSSVTDETIDFSLDSVLDSFLDAVLESIFSEALSPIPFVGSAIAAARIPKAMKRLLRVPKPTKGQIYWQPMLPESTKEQANQ</sequence>
<comment type="caution">
    <text evidence="1">The sequence shown here is derived from an EMBL/GenBank/DDBJ whole genome shotgun (WGS) entry which is preliminary data.</text>
</comment>
<gene>
    <name evidence="1" type="ORF">BGW38_010447</name>
</gene>
<keyword evidence="2" id="KW-1185">Reference proteome</keyword>
<accession>A0A9P6KFQ1</accession>
<name>A0A9P6KFQ1_9FUNG</name>
<organism evidence="1 2">
    <name type="scientific">Lunasporangiospora selenospora</name>
    <dbReference type="NCBI Taxonomy" id="979761"/>
    <lineage>
        <taxon>Eukaryota</taxon>
        <taxon>Fungi</taxon>
        <taxon>Fungi incertae sedis</taxon>
        <taxon>Mucoromycota</taxon>
        <taxon>Mortierellomycotina</taxon>
        <taxon>Mortierellomycetes</taxon>
        <taxon>Mortierellales</taxon>
        <taxon>Mortierellaceae</taxon>
        <taxon>Lunasporangiospora</taxon>
    </lineage>
</organism>